<gene>
    <name evidence="1" type="ORF">I8J34_19805</name>
</gene>
<evidence type="ECO:0000313" key="2">
    <source>
        <dbReference type="Proteomes" id="UP000694660"/>
    </source>
</evidence>
<sequence>MMKLKRHTGATLLMGALLVALSGCQKDEGPMERTGKEVDKAMEKTGQQIEKAGDAIQDAAKGDDKK</sequence>
<reference evidence="2" key="1">
    <citation type="journal article" date="2022" name="ISME J.">
        <title>Genetic and phylogenetic analysis of dissimilatory iodate-reducing bacteria identifies potential niches across the world's oceans.</title>
        <authorList>
            <person name="Reyes-Umana V."/>
            <person name="Henning Z."/>
            <person name="Lee K."/>
            <person name="Barnum T.P."/>
            <person name="Coates J.D."/>
        </authorList>
    </citation>
    <scope>NUCLEOTIDE SEQUENCE [LARGE SCALE GENOMIC DNA]</scope>
    <source>
        <strain evidence="2">IR12</strain>
    </source>
</reference>
<organism evidence="1 2">
    <name type="scientific">Denitromonas iodatirespirans</name>
    <dbReference type="NCBI Taxonomy" id="2795389"/>
    <lineage>
        <taxon>Bacteria</taxon>
        <taxon>Pseudomonadati</taxon>
        <taxon>Pseudomonadota</taxon>
        <taxon>Betaproteobacteria</taxon>
        <taxon>Rhodocyclales</taxon>
        <taxon>Zoogloeaceae</taxon>
        <taxon>Denitromonas</taxon>
    </lineage>
</organism>
<proteinExistence type="predicted"/>
<dbReference type="PROSITE" id="PS51257">
    <property type="entry name" value="PROKAR_LIPOPROTEIN"/>
    <property type="match status" value="1"/>
</dbReference>
<dbReference type="Proteomes" id="UP000694660">
    <property type="component" value="Unassembled WGS sequence"/>
</dbReference>
<name>A0A944DEB4_DENI1</name>
<protein>
    <submittedName>
        <fullName evidence="1">Uncharacterized protein</fullName>
    </submittedName>
</protein>
<accession>A0A944DEB4</accession>
<evidence type="ECO:0000313" key="1">
    <source>
        <dbReference type="EMBL" id="MBT0963436.1"/>
    </source>
</evidence>
<comment type="caution">
    <text evidence="1">The sequence shown here is derived from an EMBL/GenBank/DDBJ whole genome shotgun (WGS) entry which is preliminary data.</text>
</comment>
<dbReference type="EMBL" id="JAEKFT010000029">
    <property type="protein sequence ID" value="MBT0963436.1"/>
    <property type="molecule type" value="Genomic_DNA"/>
</dbReference>
<keyword evidence="2" id="KW-1185">Reference proteome</keyword>
<dbReference type="AlphaFoldDB" id="A0A944DEB4"/>